<sequence length="150" mass="15805">MHVALVLVILVVLAIGFWPSRVDAGAHDELEALFAWFASIGLPGIDYRVLESAANVVMFVPIGFLVALELGPARWLPSVLVGAALSIVIEAGQWLLLPDRVPSAGDVIANTAGAALGVGLGVVIAGVRRRRSRRRADATQDPDAEPIRPA</sequence>
<gene>
    <name evidence="3" type="ORF">BJ978_000738</name>
</gene>
<feature type="transmembrane region" description="Helical" evidence="1">
    <location>
        <begin position="107"/>
        <end position="127"/>
    </location>
</feature>
<keyword evidence="4" id="KW-1185">Reference proteome</keyword>
<keyword evidence="1" id="KW-0812">Transmembrane</keyword>
<feature type="transmembrane region" description="Helical" evidence="1">
    <location>
        <begin position="48"/>
        <end position="68"/>
    </location>
</feature>
<evidence type="ECO:0000313" key="4">
    <source>
        <dbReference type="Proteomes" id="UP001139722"/>
    </source>
</evidence>
<dbReference type="AlphaFoldDB" id="A0A9X2KDY6"/>
<reference evidence="3" key="1">
    <citation type="submission" date="2022-06" db="EMBL/GenBank/DDBJ databases">
        <title>Sequencing the genomes of 1000 actinobacteria strains.</title>
        <authorList>
            <person name="Klenk H.-P."/>
        </authorList>
    </citation>
    <scope>NUCLEOTIDE SEQUENCE</scope>
    <source>
        <strain evidence="3">DSM 22016</strain>
    </source>
</reference>
<organism evidence="3 4">
    <name type="scientific">Agromyces terreus</name>
    <dbReference type="NCBI Taxonomy" id="424795"/>
    <lineage>
        <taxon>Bacteria</taxon>
        <taxon>Bacillati</taxon>
        <taxon>Actinomycetota</taxon>
        <taxon>Actinomycetes</taxon>
        <taxon>Micrococcales</taxon>
        <taxon>Microbacteriaceae</taxon>
        <taxon>Agromyces</taxon>
    </lineage>
</organism>
<protein>
    <submittedName>
        <fullName evidence="3">Glycopeptide antibiotics resistance protein</fullName>
    </submittedName>
</protein>
<dbReference type="Pfam" id="PF04892">
    <property type="entry name" value="VanZ"/>
    <property type="match status" value="1"/>
</dbReference>
<feature type="domain" description="VanZ-like" evidence="2">
    <location>
        <begin position="6"/>
        <end position="122"/>
    </location>
</feature>
<keyword evidence="1" id="KW-0472">Membrane</keyword>
<evidence type="ECO:0000313" key="3">
    <source>
        <dbReference type="EMBL" id="MCP2370062.1"/>
    </source>
</evidence>
<evidence type="ECO:0000256" key="1">
    <source>
        <dbReference type="SAM" id="Phobius"/>
    </source>
</evidence>
<dbReference type="RefSeq" id="WP_197738147.1">
    <property type="nucleotide sequence ID" value="NZ_BAAANU010000006.1"/>
</dbReference>
<dbReference type="Proteomes" id="UP001139722">
    <property type="component" value="Unassembled WGS sequence"/>
</dbReference>
<dbReference type="InterPro" id="IPR006976">
    <property type="entry name" value="VanZ-like"/>
</dbReference>
<keyword evidence="1" id="KW-1133">Transmembrane helix</keyword>
<dbReference type="PANTHER" id="PTHR28008">
    <property type="entry name" value="DOMAIN PROTEIN, PUTATIVE (AFU_ORTHOLOGUE AFUA_3G10980)-RELATED"/>
    <property type="match status" value="1"/>
</dbReference>
<accession>A0A9X2KDY6</accession>
<proteinExistence type="predicted"/>
<dbReference type="EMBL" id="JAMZDY010000001">
    <property type="protein sequence ID" value="MCP2370062.1"/>
    <property type="molecule type" value="Genomic_DNA"/>
</dbReference>
<name>A0A9X2KDY6_9MICO</name>
<dbReference type="PANTHER" id="PTHR28008:SF1">
    <property type="entry name" value="DOMAIN PROTEIN, PUTATIVE (AFU_ORTHOLOGUE AFUA_3G10980)-RELATED"/>
    <property type="match status" value="1"/>
</dbReference>
<feature type="transmembrane region" description="Helical" evidence="1">
    <location>
        <begin position="75"/>
        <end position="95"/>
    </location>
</feature>
<comment type="caution">
    <text evidence="3">The sequence shown here is derived from an EMBL/GenBank/DDBJ whole genome shotgun (WGS) entry which is preliminary data.</text>
</comment>
<evidence type="ECO:0000259" key="2">
    <source>
        <dbReference type="Pfam" id="PF04892"/>
    </source>
</evidence>